<name>A0A5B7IJK4_PORTR</name>
<accession>A0A5B7IJK4</accession>
<evidence type="ECO:0000313" key="1">
    <source>
        <dbReference type="EMBL" id="MPC84002.1"/>
    </source>
</evidence>
<reference evidence="1 2" key="1">
    <citation type="submission" date="2019-05" db="EMBL/GenBank/DDBJ databases">
        <title>Another draft genome of Portunus trituberculatus and its Hox gene families provides insights of decapod evolution.</title>
        <authorList>
            <person name="Jeong J.-H."/>
            <person name="Song I."/>
            <person name="Kim S."/>
            <person name="Choi T."/>
            <person name="Kim D."/>
            <person name="Ryu S."/>
            <person name="Kim W."/>
        </authorList>
    </citation>
    <scope>NUCLEOTIDE SEQUENCE [LARGE SCALE GENOMIC DNA]</scope>
    <source>
        <tissue evidence="1">Muscle</tissue>
    </source>
</reference>
<dbReference type="Proteomes" id="UP000324222">
    <property type="component" value="Unassembled WGS sequence"/>
</dbReference>
<organism evidence="1 2">
    <name type="scientific">Portunus trituberculatus</name>
    <name type="common">Swimming crab</name>
    <name type="synonym">Neptunus trituberculatus</name>
    <dbReference type="NCBI Taxonomy" id="210409"/>
    <lineage>
        <taxon>Eukaryota</taxon>
        <taxon>Metazoa</taxon>
        <taxon>Ecdysozoa</taxon>
        <taxon>Arthropoda</taxon>
        <taxon>Crustacea</taxon>
        <taxon>Multicrustacea</taxon>
        <taxon>Malacostraca</taxon>
        <taxon>Eumalacostraca</taxon>
        <taxon>Eucarida</taxon>
        <taxon>Decapoda</taxon>
        <taxon>Pleocyemata</taxon>
        <taxon>Brachyura</taxon>
        <taxon>Eubrachyura</taxon>
        <taxon>Portunoidea</taxon>
        <taxon>Portunidae</taxon>
        <taxon>Portuninae</taxon>
        <taxon>Portunus</taxon>
    </lineage>
</organism>
<keyword evidence="2" id="KW-1185">Reference proteome</keyword>
<protein>
    <submittedName>
        <fullName evidence="1">Uncharacterized protein</fullName>
    </submittedName>
</protein>
<comment type="caution">
    <text evidence="1">The sequence shown here is derived from an EMBL/GenBank/DDBJ whole genome shotgun (WGS) entry which is preliminary data.</text>
</comment>
<gene>
    <name evidence="1" type="ORF">E2C01_078727</name>
</gene>
<dbReference type="EMBL" id="VSRR010064138">
    <property type="protein sequence ID" value="MPC84002.1"/>
    <property type="molecule type" value="Genomic_DNA"/>
</dbReference>
<dbReference type="AlphaFoldDB" id="A0A5B7IJK4"/>
<evidence type="ECO:0000313" key="2">
    <source>
        <dbReference type="Proteomes" id="UP000324222"/>
    </source>
</evidence>
<sequence length="64" mass="7217">MVLEKSAEAERDCNTLDFVRDSAKKYVPSLYDTIHELFLKMSETMVLGEIISASSTGAVYTVRR</sequence>
<proteinExistence type="predicted"/>